<evidence type="ECO:0000313" key="2">
    <source>
        <dbReference type="Proteomes" id="UP000431264"/>
    </source>
</evidence>
<name>A0A6I4ISG0_9FLAO</name>
<organism evidence="1 2">
    <name type="scientific">Flavobacterium profundi</name>
    <dbReference type="NCBI Taxonomy" id="1774945"/>
    <lineage>
        <taxon>Bacteria</taxon>
        <taxon>Pseudomonadati</taxon>
        <taxon>Bacteroidota</taxon>
        <taxon>Flavobacteriia</taxon>
        <taxon>Flavobacteriales</taxon>
        <taxon>Flavobacteriaceae</taxon>
        <taxon>Flavobacterium</taxon>
    </lineage>
</organism>
<dbReference type="Pfam" id="PF05834">
    <property type="entry name" value="Lycopene_cycl"/>
    <property type="match status" value="1"/>
</dbReference>
<sequence length="382" mass="44995">MKHYNYIFSGTGLAALLTIYEMSLSSYFKEKTILLIDKESKKTNDRTWCFWDETHLFDAIVSKKWDKIAFITSSENKKWSITPYSYKMIKGIDLYEYIFNLIQQNPNITFLKEEVLHIEDLGNQCKVTTKSSTFSSDIVFNSIFKPERVTSQKKYPLLQQHFIGWFIKSKEPVFDSETATFMDFSVKQNNNTRFMYLLPFSKNEALLEYTLFSSELLKKEEYEQEIKNYIQKIGITAYEIIEKEQGNIPMTSFPFWEQNTNNIIHIGSAGGWTKASTGYTFKKAYKKAKNLVQLLQKKEIGFSNQKELTKDKFWYYDLLFIDVLYQNNEIGAQLFSDLFQGDNPKLIFKFLDEETTVLEDLQVIWNCPKIPFLKALLYRLIP</sequence>
<dbReference type="RefSeq" id="WP_140997917.1">
    <property type="nucleotide sequence ID" value="NZ_VDCZ01000007.1"/>
</dbReference>
<protein>
    <submittedName>
        <fullName evidence="1">Lycopene cyclase</fullName>
    </submittedName>
</protein>
<accession>A0A6I4ISG0</accession>
<dbReference type="InterPro" id="IPR036188">
    <property type="entry name" value="FAD/NAD-bd_sf"/>
</dbReference>
<reference evidence="2" key="1">
    <citation type="submission" date="2019-05" db="EMBL/GenBank/DDBJ databases">
        <title>Flavobacterium profundi sp. nov., isolated from a deep-sea seamount.</title>
        <authorList>
            <person name="Zhang D.-C."/>
        </authorList>
    </citation>
    <scope>NUCLEOTIDE SEQUENCE [LARGE SCALE GENOMIC DNA]</scope>
    <source>
        <strain evidence="2">TP390</strain>
    </source>
</reference>
<dbReference type="Gene3D" id="3.50.50.60">
    <property type="entry name" value="FAD/NAD(P)-binding domain"/>
    <property type="match status" value="1"/>
</dbReference>
<dbReference type="Proteomes" id="UP000431264">
    <property type="component" value="Unassembled WGS sequence"/>
</dbReference>
<dbReference type="EMBL" id="WQLW01000007">
    <property type="protein sequence ID" value="MVO09536.1"/>
    <property type="molecule type" value="Genomic_DNA"/>
</dbReference>
<dbReference type="AlphaFoldDB" id="A0A6I4ISG0"/>
<gene>
    <name evidence="1" type="ORF">GOQ30_10235</name>
</gene>
<proteinExistence type="predicted"/>
<keyword evidence="2" id="KW-1185">Reference proteome</keyword>
<evidence type="ECO:0000313" key="1">
    <source>
        <dbReference type="EMBL" id="MVO09536.1"/>
    </source>
</evidence>
<comment type="caution">
    <text evidence="1">The sequence shown here is derived from an EMBL/GenBank/DDBJ whole genome shotgun (WGS) entry which is preliminary data.</text>
</comment>